<dbReference type="Pfam" id="PF22574">
    <property type="entry name" value="SPMIP8"/>
    <property type="match status" value="1"/>
</dbReference>
<protein>
    <submittedName>
        <fullName evidence="2">Uncharacterized protein LOC101854857</fullName>
    </submittedName>
</protein>
<reference evidence="2" key="1">
    <citation type="submission" date="2025-08" db="UniProtKB">
        <authorList>
            <consortium name="RefSeq"/>
        </authorList>
    </citation>
    <scope>IDENTIFICATION</scope>
</reference>
<evidence type="ECO:0000313" key="1">
    <source>
        <dbReference type="Proteomes" id="UP000694888"/>
    </source>
</evidence>
<dbReference type="RefSeq" id="XP_005095065.2">
    <property type="nucleotide sequence ID" value="XM_005095008.3"/>
</dbReference>
<sequence>MAARLSEEHSRHSTTCSKNDFALATSSAFPPSEKPLCSLDVTTTGREISKYYHRPQEVTAAHKAWQRLVNVDPGTFDPEAAGRRKHVLYPLLGTDGIRWTWDGVAVKQKRPELRSWRFTFQQEPRVMCCPLQDAQQPTPALSDARHRPGVP</sequence>
<dbReference type="PANTHER" id="PTHR35348">
    <property type="entry name" value="TESTIS, PROSTATE AND PLACENTA-EXPRESSED PROTEIN"/>
    <property type="match status" value="1"/>
</dbReference>
<dbReference type="PANTHER" id="PTHR35348:SF1">
    <property type="entry name" value="TESTIS, PROSTATE AND PLACENTA-EXPRESSED PROTEIN"/>
    <property type="match status" value="1"/>
</dbReference>
<dbReference type="GeneID" id="101854857"/>
<proteinExistence type="predicted"/>
<organism evidence="1 2">
    <name type="scientific">Aplysia californica</name>
    <name type="common">California sea hare</name>
    <dbReference type="NCBI Taxonomy" id="6500"/>
    <lineage>
        <taxon>Eukaryota</taxon>
        <taxon>Metazoa</taxon>
        <taxon>Spiralia</taxon>
        <taxon>Lophotrochozoa</taxon>
        <taxon>Mollusca</taxon>
        <taxon>Gastropoda</taxon>
        <taxon>Heterobranchia</taxon>
        <taxon>Euthyneura</taxon>
        <taxon>Tectipleura</taxon>
        <taxon>Aplysiida</taxon>
        <taxon>Aplysioidea</taxon>
        <taxon>Aplysiidae</taxon>
        <taxon>Aplysia</taxon>
    </lineage>
</organism>
<accession>A0ABM0JJG9</accession>
<gene>
    <name evidence="2" type="primary">LOC101854857</name>
</gene>
<keyword evidence="1" id="KW-1185">Reference proteome</keyword>
<evidence type="ECO:0000313" key="2">
    <source>
        <dbReference type="RefSeq" id="XP_005095065.2"/>
    </source>
</evidence>
<dbReference type="Proteomes" id="UP000694888">
    <property type="component" value="Unplaced"/>
</dbReference>
<dbReference type="InterPro" id="IPR034584">
    <property type="entry name" value="SPMIP8"/>
</dbReference>
<name>A0ABM0JJG9_APLCA</name>